<dbReference type="EMBL" id="JANBPY010001965">
    <property type="protein sequence ID" value="KAJ1957353.1"/>
    <property type="molecule type" value="Genomic_DNA"/>
</dbReference>
<evidence type="ECO:0000313" key="2">
    <source>
        <dbReference type="EMBL" id="KAJ1957353.1"/>
    </source>
</evidence>
<comment type="caution">
    <text evidence="2">The sequence shown here is derived from an EMBL/GenBank/DDBJ whole genome shotgun (WGS) entry which is preliminary data.</text>
</comment>
<feature type="region of interest" description="Disordered" evidence="1">
    <location>
        <begin position="47"/>
        <end position="78"/>
    </location>
</feature>
<reference evidence="2" key="1">
    <citation type="submission" date="2022-07" db="EMBL/GenBank/DDBJ databases">
        <title>Phylogenomic reconstructions and comparative analyses of Kickxellomycotina fungi.</title>
        <authorList>
            <person name="Reynolds N.K."/>
            <person name="Stajich J.E."/>
            <person name="Barry K."/>
            <person name="Grigoriev I.V."/>
            <person name="Crous P."/>
            <person name="Smith M.E."/>
        </authorList>
    </citation>
    <scope>NUCLEOTIDE SEQUENCE</scope>
    <source>
        <strain evidence="2">RSA 1196</strain>
    </source>
</reference>
<gene>
    <name evidence="2" type="ORF">IWQ62_005110</name>
</gene>
<accession>A0A9W8AKM0</accession>
<organism evidence="2 3">
    <name type="scientific">Dispira parvispora</name>
    <dbReference type="NCBI Taxonomy" id="1520584"/>
    <lineage>
        <taxon>Eukaryota</taxon>
        <taxon>Fungi</taxon>
        <taxon>Fungi incertae sedis</taxon>
        <taxon>Zoopagomycota</taxon>
        <taxon>Kickxellomycotina</taxon>
        <taxon>Dimargaritomycetes</taxon>
        <taxon>Dimargaritales</taxon>
        <taxon>Dimargaritaceae</taxon>
        <taxon>Dispira</taxon>
    </lineage>
</organism>
<sequence length="313" mass="34668">MLGEHPLPPSLQSTRRQHRLRYSDKAIRTERTCRGCPLVRKPCNFQVYRDPPSTQTTQRPNSSVSQVNRLLRPGPTRSSVLTVKSCKATTTTTGTLLTVTRDPSTPQDKENQAYHQGIATQQNRPTSITPLNKSLVALKETAGRQRHSLSRGSPPLSPQTPMVRAQPGATIKLSNQSGLSLVTRHQATCSSKSKAPHHSAVPRPHLYGKHQPGKQGSSAFQPFDQDQENRACLHKLPNSTLRPDEIPLHRLSLSNQSLCKVTAQRDKPPKKILNPRTSALQLQTLTHSSLERFPGPSPFPVLSTTRHTRYSLG</sequence>
<proteinExistence type="predicted"/>
<feature type="region of interest" description="Disordered" evidence="1">
    <location>
        <begin position="185"/>
        <end position="222"/>
    </location>
</feature>
<feature type="region of interest" description="Disordered" evidence="1">
    <location>
        <begin position="140"/>
        <end position="165"/>
    </location>
</feature>
<protein>
    <submittedName>
        <fullName evidence="2">Uncharacterized protein</fullName>
    </submittedName>
</protein>
<dbReference type="AlphaFoldDB" id="A0A9W8AKM0"/>
<keyword evidence="3" id="KW-1185">Reference proteome</keyword>
<name>A0A9W8AKM0_9FUNG</name>
<evidence type="ECO:0000256" key="1">
    <source>
        <dbReference type="SAM" id="MobiDB-lite"/>
    </source>
</evidence>
<evidence type="ECO:0000313" key="3">
    <source>
        <dbReference type="Proteomes" id="UP001150925"/>
    </source>
</evidence>
<dbReference type="Proteomes" id="UP001150925">
    <property type="component" value="Unassembled WGS sequence"/>
</dbReference>
<feature type="compositionally biased region" description="Polar residues" evidence="1">
    <location>
        <begin position="52"/>
        <end position="68"/>
    </location>
</feature>